<dbReference type="Pfam" id="PF13439">
    <property type="entry name" value="Glyco_transf_4"/>
    <property type="match status" value="1"/>
</dbReference>
<dbReference type="Gene3D" id="3.40.50.2000">
    <property type="entry name" value="Glycogen Phosphorylase B"/>
    <property type="match status" value="2"/>
</dbReference>
<keyword evidence="6" id="KW-1185">Reference proteome</keyword>
<dbReference type="Pfam" id="PF00534">
    <property type="entry name" value="Glycos_transf_1"/>
    <property type="match status" value="1"/>
</dbReference>
<evidence type="ECO:0000259" key="4">
    <source>
        <dbReference type="Pfam" id="PF13439"/>
    </source>
</evidence>
<dbReference type="SUPFAM" id="SSF53756">
    <property type="entry name" value="UDP-Glycosyltransferase/glycogen phosphorylase"/>
    <property type="match status" value="1"/>
</dbReference>
<gene>
    <name evidence="5" type="ORF">SAMN05421780_102278</name>
</gene>
<organism evidence="5 6">
    <name type="scientific">Flexibacter flexilis DSM 6793</name>
    <dbReference type="NCBI Taxonomy" id="927664"/>
    <lineage>
        <taxon>Bacteria</taxon>
        <taxon>Pseudomonadati</taxon>
        <taxon>Bacteroidota</taxon>
        <taxon>Cytophagia</taxon>
        <taxon>Cytophagales</taxon>
        <taxon>Flexibacteraceae</taxon>
        <taxon>Flexibacter</taxon>
    </lineage>
</organism>
<dbReference type="PANTHER" id="PTHR12526">
    <property type="entry name" value="GLYCOSYLTRANSFERASE"/>
    <property type="match status" value="1"/>
</dbReference>
<evidence type="ECO:0000256" key="1">
    <source>
        <dbReference type="ARBA" id="ARBA00022676"/>
    </source>
</evidence>
<dbReference type="Proteomes" id="UP000199514">
    <property type="component" value="Unassembled WGS sequence"/>
</dbReference>
<evidence type="ECO:0000313" key="5">
    <source>
        <dbReference type="EMBL" id="SFC01484.1"/>
    </source>
</evidence>
<reference evidence="5 6" key="1">
    <citation type="submission" date="2016-10" db="EMBL/GenBank/DDBJ databases">
        <authorList>
            <person name="de Groot N.N."/>
        </authorList>
    </citation>
    <scope>NUCLEOTIDE SEQUENCE [LARGE SCALE GENOMIC DNA]</scope>
    <source>
        <strain evidence="5 6">DSM 6793</strain>
    </source>
</reference>
<protein>
    <submittedName>
        <fullName evidence="5">Glycosyltransferase involved in cell wall bisynthesis</fullName>
    </submittedName>
</protein>
<keyword evidence="2 5" id="KW-0808">Transferase</keyword>
<dbReference type="InterPro" id="IPR001296">
    <property type="entry name" value="Glyco_trans_1"/>
</dbReference>
<dbReference type="PANTHER" id="PTHR12526:SF629">
    <property type="entry name" value="TEICHURONIC ACID BIOSYNTHESIS GLYCOSYLTRANSFERASE TUAH-RELATED"/>
    <property type="match status" value="1"/>
</dbReference>
<feature type="domain" description="Glycosyltransferase subfamily 4-like N-terminal" evidence="4">
    <location>
        <begin position="19"/>
        <end position="165"/>
    </location>
</feature>
<feature type="domain" description="Glycosyl transferase family 1" evidence="3">
    <location>
        <begin position="182"/>
        <end position="338"/>
    </location>
</feature>
<dbReference type="GO" id="GO:0016757">
    <property type="term" value="F:glycosyltransferase activity"/>
    <property type="evidence" value="ECO:0007669"/>
    <property type="project" value="UniProtKB-KW"/>
</dbReference>
<dbReference type="InterPro" id="IPR028098">
    <property type="entry name" value="Glyco_trans_4-like_N"/>
</dbReference>
<name>A0A1I1FQ65_9BACT</name>
<dbReference type="AlphaFoldDB" id="A0A1I1FQ65"/>
<sequence length="364" mass="42036">MKKIILTVTTDISYDQRMQRICATLHAAGYEVWLVGRLKKTSSPLPDFPYHTRRLKCFWEKGKFFYIEYNIRLFFWLLGQKFEAVCGIDLDTIAPAVLVGKLKGKKTLFDAHEYFTQVPELIGRPRTQRLWEWIEKRFVPRVDAAYTVSESLAKIFENQLHIPFGLVRNIGTPLAVEPAPTPDKSYLIYIGAVNAGRGLEQLIEAMQQIDYELYVCGDGDILEALKAQAVAQGVAHKVKFWGYVKPQDLHQLTTKARIGYLLLDNKSQSYYYSLANKFFDYIHAGIPQITSNFPEYQLINQRYKVAELVELRVTDIVASTQKLLQDENYYQKMAENARLAQKELCWENEQKTLLGIWEKVLGKS</sequence>
<dbReference type="OrthoDB" id="9813214at2"/>
<dbReference type="RefSeq" id="WP_091508687.1">
    <property type="nucleotide sequence ID" value="NZ_FOLE01000002.1"/>
</dbReference>
<evidence type="ECO:0000259" key="3">
    <source>
        <dbReference type="Pfam" id="PF00534"/>
    </source>
</evidence>
<keyword evidence="1" id="KW-0328">Glycosyltransferase</keyword>
<evidence type="ECO:0000313" key="6">
    <source>
        <dbReference type="Proteomes" id="UP000199514"/>
    </source>
</evidence>
<evidence type="ECO:0000256" key="2">
    <source>
        <dbReference type="ARBA" id="ARBA00022679"/>
    </source>
</evidence>
<dbReference type="STRING" id="927664.SAMN05421780_102278"/>
<proteinExistence type="predicted"/>
<accession>A0A1I1FQ65</accession>
<dbReference type="EMBL" id="FOLE01000002">
    <property type="protein sequence ID" value="SFC01484.1"/>
    <property type="molecule type" value="Genomic_DNA"/>
</dbReference>